<organism evidence="1 2">
    <name type="scientific">Paxillus involutus ATCC 200175</name>
    <dbReference type="NCBI Taxonomy" id="664439"/>
    <lineage>
        <taxon>Eukaryota</taxon>
        <taxon>Fungi</taxon>
        <taxon>Dikarya</taxon>
        <taxon>Basidiomycota</taxon>
        <taxon>Agaricomycotina</taxon>
        <taxon>Agaricomycetes</taxon>
        <taxon>Agaricomycetidae</taxon>
        <taxon>Boletales</taxon>
        <taxon>Paxilineae</taxon>
        <taxon>Paxillaceae</taxon>
        <taxon>Paxillus</taxon>
    </lineage>
</organism>
<reference evidence="1 2" key="1">
    <citation type="submission" date="2014-06" db="EMBL/GenBank/DDBJ databases">
        <authorList>
            <consortium name="DOE Joint Genome Institute"/>
            <person name="Kuo A."/>
            <person name="Kohler A."/>
            <person name="Nagy L.G."/>
            <person name="Floudas D."/>
            <person name="Copeland A."/>
            <person name="Barry K.W."/>
            <person name="Cichocki N."/>
            <person name="Veneault-Fourrey C."/>
            <person name="LaButti K."/>
            <person name="Lindquist E.A."/>
            <person name="Lipzen A."/>
            <person name="Lundell T."/>
            <person name="Morin E."/>
            <person name="Murat C."/>
            <person name="Sun H."/>
            <person name="Tunlid A."/>
            <person name="Henrissat B."/>
            <person name="Grigoriev I.V."/>
            <person name="Hibbett D.S."/>
            <person name="Martin F."/>
            <person name="Nordberg H.P."/>
            <person name="Cantor M.N."/>
            <person name="Hua S.X."/>
        </authorList>
    </citation>
    <scope>NUCLEOTIDE SEQUENCE [LARGE SCALE GENOMIC DNA]</scope>
    <source>
        <strain evidence="1 2">ATCC 200175</strain>
    </source>
</reference>
<name>A0A0C9TA48_PAXIN</name>
<evidence type="ECO:0000313" key="2">
    <source>
        <dbReference type="Proteomes" id="UP000053647"/>
    </source>
</evidence>
<dbReference type="EMBL" id="KN819362">
    <property type="protein sequence ID" value="KIJ12520.1"/>
    <property type="molecule type" value="Genomic_DNA"/>
</dbReference>
<feature type="non-terminal residue" evidence="1">
    <location>
        <position position="183"/>
    </location>
</feature>
<evidence type="ECO:0000313" key="1">
    <source>
        <dbReference type="EMBL" id="KIJ12520.1"/>
    </source>
</evidence>
<reference evidence="2" key="2">
    <citation type="submission" date="2015-01" db="EMBL/GenBank/DDBJ databases">
        <title>Evolutionary Origins and Diversification of the Mycorrhizal Mutualists.</title>
        <authorList>
            <consortium name="DOE Joint Genome Institute"/>
            <consortium name="Mycorrhizal Genomics Consortium"/>
            <person name="Kohler A."/>
            <person name="Kuo A."/>
            <person name="Nagy L.G."/>
            <person name="Floudas D."/>
            <person name="Copeland A."/>
            <person name="Barry K.W."/>
            <person name="Cichocki N."/>
            <person name="Veneault-Fourrey C."/>
            <person name="LaButti K."/>
            <person name="Lindquist E.A."/>
            <person name="Lipzen A."/>
            <person name="Lundell T."/>
            <person name="Morin E."/>
            <person name="Murat C."/>
            <person name="Riley R."/>
            <person name="Ohm R."/>
            <person name="Sun H."/>
            <person name="Tunlid A."/>
            <person name="Henrissat B."/>
            <person name="Grigoriev I.V."/>
            <person name="Hibbett D.S."/>
            <person name="Martin F."/>
        </authorList>
    </citation>
    <scope>NUCLEOTIDE SEQUENCE [LARGE SCALE GENOMIC DNA]</scope>
    <source>
        <strain evidence="2">ATCC 200175</strain>
    </source>
</reference>
<sequence>GYPLWYPEPDDNLPEACRDEGLRIGDVGIVTERGTFDVLFNICLPAEHPLNQRGGVPATFKQVQLSDPDVCKFRRADHAGRAISTKSICERNVTASIAGGNSTVAPAQLGLKLNFTSTSAEGAILVLPEGAGTEDLLKLDTFEKEAKENGESWYRYAYVDRGRTTINNDSLYLITGHHKASSW</sequence>
<dbReference type="Proteomes" id="UP000053647">
    <property type="component" value="Unassembled WGS sequence"/>
</dbReference>
<keyword evidence="2" id="KW-1185">Reference proteome</keyword>
<feature type="non-terminal residue" evidence="1">
    <location>
        <position position="1"/>
    </location>
</feature>
<dbReference type="OrthoDB" id="2688950at2759"/>
<gene>
    <name evidence="1" type="ORF">PAXINDRAFT_46495</name>
</gene>
<dbReference type="AlphaFoldDB" id="A0A0C9TA48"/>
<dbReference type="HOGENOM" id="CLU_021108_5_1_1"/>
<proteinExistence type="predicted"/>
<accession>A0A0C9TA48</accession>
<protein>
    <submittedName>
        <fullName evidence="1">Uncharacterized protein</fullName>
    </submittedName>
</protein>